<dbReference type="OrthoDB" id="1889883at2759"/>
<gene>
    <name evidence="1" type="ORF">PanWU01x14_046150</name>
</gene>
<accession>A0A2P5DNN8</accession>
<keyword evidence="2" id="KW-1185">Reference proteome</keyword>
<proteinExistence type="predicted"/>
<evidence type="ECO:0000313" key="2">
    <source>
        <dbReference type="Proteomes" id="UP000237105"/>
    </source>
</evidence>
<sequence>YLANLEHCPSDVSSGTLRVMPFTDNPIEELSAFAKLHNKINRFFVLIRLLERHNVGMLRQMAHDPDLPPHVLDIDLRLQLALRYHLASEGVARLECEALVGDPELPPA</sequence>
<dbReference type="EMBL" id="JXTB01000026">
    <property type="protein sequence ID" value="PON74898.1"/>
    <property type="molecule type" value="Genomic_DNA"/>
</dbReference>
<feature type="non-terminal residue" evidence="1">
    <location>
        <position position="1"/>
    </location>
</feature>
<comment type="caution">
    <text evidence="1">The sequence shown here is derived from an EMBL/GenBank/DDBJ whole genome shotgun (WGS) entry which is preliminary data.</text>
</comment>
<dbReference type="AlphaFoldDB" id="A0A2P5DNN8"/>
<name>A0A2P5DNN8_PARAD</name>
<evidence type="ECO:0000313" key="1">
    <source>
        <dbReference type="EMBL" id="PON74898.1"/>
    </source>
</evidence>
<dbReference type="Proteomes" id="UP000237105">
    <property type="component" value="Unassembled WGS sequence"/>
</dbReference>
<protein>
    <submittedName>
        <fullName evidence="1">Uncharacterized protein</fullName>
    </submittedName>
</protein>
<organism evidence="1 2">
    <name type="scientific">Parasponia andersonii</name>
    <name type="common">Sponia andersonii</name>
    <dbReference type="NCBI Taxonomy" id="3476"/>
    <lineage>
        <taxon>Eukaryota</taxon>
        <taxon>Viridiplantae</taxon>
        <taxon>Streptophyta</taxon>
        <taxon>Embryophyta</taxon>
        <taxon>Tracheophyta</taxon>
        <taxon>Spermatophyta</taxon>
        <taxon>Magnoliopsida</taxon>
        <taxon>eudicotyledons</taxon>
        <taxon>Gunneridae</taxon>
        <taxon>Pentapetalae</taxon>
        <taxon>rosids</taxon>
        <taxon>fabids</taxon>
        <taxon>Rosales</taxon>
        <taxon>Cannabaceae</taxon>
        <taxon>Parasponia</taxon>
    </lineage>
</organism>
<reference evidence="2" key="1">
    <citation type="submission" date="2016-06" db="EMBL/GenBank/DDBJ databases">
        <title>Parallel loss of symbiosis genes in relatives of nitrogen-fixing non-legume Parasponia.</title>
        <authorList>
            <person name="Van Velzen R."/>
            <person name="Holmer R."/>
            <person name="Bu F."/>
            <person name="Rutten L."/>
            <person name="Van Zeijl A."/>
            <person name="Liu W."/>
            <person name="Santuari L."/>
            <person name="Cao Q."/>
            <person name="Sharma T."/>
            <person name="Shen D."/>
            <person name="Roswanjaya Y."/>
            <person name="Wardhani T."/>
            <person name="Kalhor M.S."/>
            <person name="Jansen J."/>
            <person name="Van den Hoogen J."/>
            <person name="Gungor B."/>
            <person name="Hartog M."/>
            <person name="Hontelez J."/>
            <person name="Verver J."/>
            <person name="Yang W.-C."/>
            <person name="Schijlen E."/>
            <person name="Repin R."/>
            <person name="Schilthuizen M."/>
            <person name="Schranz E."/>
            <person name="Heidstra R."/>
            <person name="Miyata K."/>
            <person name="Fedorova E."/>
            <person name="Kohlen W."/>
            <person name="Bisseling T."/>
            <person name="Smit S."/>
            <person name="Geurts R."/>
        </authorList>
    </citation>
    <scope>NUCLEOTIDE SEQUENCE [LARGE SCALE GENOMIC DNA]</scope>
    <source>
        <strain evidence="2">cv. WU1-14</strain>
    </source>
</reference>